<proteinExistence type="predicted"/>
<sequence length="100" mass="10886">MDESLLWKLAKSGSSAAQMSKTLQRQTCRSVRMLLTAEANHNTCLGEITAGSARVLKGLCDIKPEVTVQAVTAKYTRGCVQPKKNGLHVQKVCVFVCYQG</sequence>
<dbReference type="AlphaFoldDB" id="A0AAV9QMK2"/>
<evidence type="ECO:0000313" key="2">
    <source>
        <dbReference type="Proteomes" id="UP001311232"/>
    </source>
</evidence>
<keyword evidence="2" id="KW-1185">Reference proteome</keyword>
<comment type="caution">
    <text evidence="1">The sequence shown here is derived from an EMBL/GenBank/DDBJ whole genome shotgun (WGS) entry which is preliminary data.</text>
</comment>
<protein>
    <submittedName>
        <fullName evidence="1">Uncharacterized protein</fullName>
    </submittedName>
</protein>
<reference evidence="1 2" key="1">
    <citation type="submission" date="2021-06" db="EMBL/GenBank/DDBJ databases">
        <authorList>
            <person name="Palmer J.M."/>
        </authorList>
    </citation>
    <scope>NUCLEOTIDE SEQUENCE [LARGE SCALE GENOMIC DNA]</scope>
    <source>
        <strain evidence="1 2">MEX-2019</strain>
        <tissue evidence="1">Muscle</tissue>
    </source>
</reference>
<evidence type="ECO:0000313" key="1">
    <source>
        <dbReference type="EMBL" id="KAK5598703.1"/>
    </source>
</evidence>
<gene>
    <name evidence="1" type="ORF">CRENBAI_006017</name>
</gene>
<accession>A0AAV9QMK2</accession>
<name>A0AAV9QMK2_9TELE</name>
<organism evidence="1 2">
    <name type="scientific">Crenichthys baileyi</name>
    <name type="common">White River springfish</name>
    <dbReference type="NCBI Taxonomy" id="28760"/>
    <lineage>
        <taxon>Eukaryota</taxon>
        <taxon>Metazoa</taxon>
        <taxon>Chordata</taxon>
        <taxon>Craniata</taxon>
        <taxon>Vertebrata</taxon>
        <taxon>Euteleostomi</taxon>
        <taxon>Actinopterygii</taxon>
        <taxon>Neopterygii</taxon>
        <taxon>Teleostei</taxon>
        <taxon>Neoteleostei</taxon>
        <taxon>Acanthomorphata</taxon>
        <taxon>Ovalentaria</taxon>
        <taxon>Atherinomorphae</taxon>
        <taxon>Cyprinodontiformes</taxon>
        <taxon>Goodeidae</taxon>
        <taxon>Crenichthys</taxon>
    </lineage>
</organism>
<dbReference type="Proteomes" id="UP001311232">
    <property type="component" value="Unassembled WGS sequence"/>
</dbReference>
<dbReference type="EMBL" id="JAHHUM010003023">
    <property type="protein sequence ID" value="KAK5598703.1"/>
    <property type="molecule type" value="Genomic_DNA"/>
</dbReference>